<feature type="transmembrane region" description="Helical" evidence="6">
    <location>
        <begin position="6"/>
        <end position="24"/>
    </location>
</feature>
<dbReference type="InterPro" id="IPR003841">
    <property type="entry name" value="Na/Pi_transpt"/>
</dbReference>
<evidence type="ECO:0000256" key="1">
    <source>
        <dbReference type="ARBA" id="ARBA00004651"/>
    </source>
</evidence>
<organism evidence="8 9">
    <name type="scientific">Bilophila wadsworthia (strain 3_1_6)</name>
    <dbReference type="NCBI Taxonomy" id="563192"/>
    <lineage>
        <taxon>Bacteria</taxon>
        <taxon>Pseudomonadati</taxon>
        <taxon>Thermodesulfobacteriota</taxon>
        <taxon>Desulfovibrionia</taxon>
        <taxon>Desulfovibrionales</taxon>
        <taxon>Desulfovibrionaceae</taxon>
        <taxon>Bilophila</taxon>
    </lineage>
</organism>
<dbReference type="PANTHER" id="PTHR10010">
    <property type="entry name" value="SOLUTE CARRIER FAMILY 34 SODIUM PHOSPHATE , MEMBER 2-RELATED"/>
    <property type="match status" value="1"/>
</dbReference>
<keyword evidence="4 6" id="KW-1133">Transmembrane helix</keyword>
<comment type="subcellular location">
    <subcellularLocation>
        <location evidence="1">Cell membrane</location>
        <topology evidence="1">Multi-pass membrane protein</topology>
    </subcellularLocation>
</comment>
<evidence type="ECO:0000256" key="2">
    <source>
        <dbReference type="ARBA" id="ARBA00022475"/>
    </source>
</evidence>
<accession>E5YAL5</accession>
<evidence type="ECO:0000313" key="9">
    <source>
        <dbReference type="Proteomes" id="UP000006034"/>
    </source>
</evidence>
<dbReference type="RefSeq" id="WP_005029826.1">
    <property type="nucleotide sequence ID" value="NZ_KE150238.1"/>
</dbReference>
<evidence type="ECO:0000256" key="4">
    <source>
        <dbReference type="ARBA" id="ARBA00022989"/>
    </source>
</evidence>
<dbReference type="GeneID" id="78084310"/>
<sequence length="540" mass="58376">MSVQSIIQLLGGVGLFLFAIKLISEALQLIAGDRLRQLIGTLTKTPIMGVLVGACVTVLIQSSSATTVMTVSFVDAGLMTLTQAIGVIMGANIGTTITGQILAIKVQDYAYLFIIIGVLLSFFGRSKVQKYAGNGLLGFGLLFVGMQTMESSMSFLRNEKELFLMFSHNPLMGVLAGTLLTLLVQSSAATVGLTIALGVQGLLPLHAAIPIILGDNIGTTITAVLASIGTDRTAKQACAAHVLFNVIGVCIFLTILPLYQELIAMTATGIAHQIANAHTLFNVFNTIIFLPFVKPFAALIRRLLPDKAHKVVEGAQYLDPKLIEATPGIAVEAVKNECAYMGFLVIHLLDSVQEVFFNDKKDLIPKIEETEAKIDQLHKAVKAYAEDIMQAGISDDAARVLTLYVASSGNIERIGDYGKKLLEYYAYRQNRPKDFSQQAMTELSGMYAEAHHAIVTALDGFINDDPDKAREVAPIAGKLRGLEVELRNRHIQRLDKQECDSETGLVYVDILGIIEHIGYHSNNVAKATISSCTAEHKAKA</sequence>
<feature type="transmembrane region" description="Helical" evidence="6">
    <location>
        <begin position="131"/>
        <end position="149"/>
    </location>
</feature>
<dbReference type="SUPFAM" id="SSF109755">
    <property type="entry name" value="PhoU-like"/>
    <property type="match status" value="1"/>
</dbReference>
<comment type="caution">
    <text evidence="8">The sequence shown here is derived from an EMBL/GenBank/DDBJ whole genome shotgun (WGS) entry which is preliminary data.</text>
</comment>
<dbReference type="InterPro" id="IPR004633">
    <property type="entry name" value="NaPi_cotrn-rel/YqeW-like"/>
</dbReference>
<dbReference type="NCBIfam" id="TIGR00704">
    <property type="entry name" value="NaPi_cotrn_rel"/>
    <property type="match status" value="1"/>
</dbReference>
<dbReference type="GO" id="GO:0005886">
    <property type="term" value="C:plasma membrane"/>
    <property type="evidence" value="ECO:0007669"/>
    <property type="project" value="UniProtKB-SubCell"/>
</dbReference>
<name>E5YAL5_BILW3</name>
<dbReference type="Gene3D" id="1.20.58.220">
    <property type="entry name" value="Phosphate transport system protein phou homolog 2, domain 2"/>
    <property type="match status" value="1"/>
</dbReference>
<dbReference type="eggNOG" id="COG1283">
    <property type="taxonomic scope" value="Bacteria"/>
</dbReference>
<dbReference type="Pfam" id="PF01895">
    <property type="entry name" value="PhoU"/>
    <property type="match status" value="2"/>
</dbReference>
<dbReference type="GO" id="GO:0044341">
    <property type="term" value="P:sodium-dependent phosphate transport"/>
    <property type="evidence" value="ECO:0007669"/>
    <property type="project" value="InterPro"/>
</dbReference>
<keyword evidence="2" id="KW-1003">Cell membrane</keyword>
<feature type="transmembrane region" description="Helical" evidence="6">
    <location>
        <begin position="238"/>
        <end position="259"/>
    </location>
</feature>
<dbReference type="EMBL" id="ADCP02000001">
    <property type="protein sequence ID" value="EFV43027.1"/>
    <property type="molecule type" value="Genomic_DNA"/>
</dbReference>
<evidence type="ECO:0000313" key="8">
    <source>
        <dbReference type="EMBL" id="EFV43027.1"/>
    </source>
</evidence>
<dbReference type="PANTHER" id="PTHR10010:SF46">
    <property type="entry name" value="SODIUM-DEPENDENT PHOSPHATE TRANSPORT PROTEIN 2B"/>
    <property type="match status" value="1"/>
</dbReference>
<feature type="transmembrane region" description="Helical" evidence="6">
    <location>
        <begin position="109"/>
        <end position="125"/>
    </location>
</feature>
<dbReference type="GO" id="GO:0005436">
    <property type="term" value="F:sodium:phosphate symporter activity"/>
    <property type="evidence" value="ECO:0007669"/>
    <property type="project" value="InterPro"/>
</dbReference>
<dbReference type="OrthoDB" id="9763003at2"/>
<dbReference type="Pfam" id="PF02690">
    <property type="entry name" value="Na_Pi_cotrans"/>
    <property type="match status" value="2"/>
</dbReference>
<dbReference type="AlphaFoldDB" id="E5YAL5"/>
<evidence type="ECO:0000256" key="3">
    <source>
        <dbReference type="ARBA" id="ARBA00022692"/>
    </source>
</evidence>
<feature type="transmembrane region" description="Helical" evidence="6">
    <location>
        <begin position="170"/>
        <end position="199"/>
    </location>
</feature>
<dbReference type="InterPro" id="IPR026022">
    <property type="entry name" value="PhoU_dom"/>
</dbReference>
<feature type="transmembrane region" description="Helical" evidence="6">
    <location>
        <begin position="76"/>
        <end position="97"/>
    </location>
</feature>
<dbReference type="HOGENOM" id="CLU_025623_0_1_7"/>
<keyword evidence="9" id="KW-1185">Reference proteome</keyword>
<evidence type="ECO:0000256" key="5">
    <source>
        <dbReference type="ARBA" id="ARBA00023136"/>
    </source>
</evidence>
<proteinExistence type="predicted"/>
<protein>
    <submittedName>
        <fullName evidence="8">Phosphate:Na+ symporter</fullName>
    </submittedName>
</protein>
<gene>
    <name evidence="8" type="ORF">HMPREF0179_03236</name>
</gene>
<dbReference type="InterPro" id="IPR038078">
    <property type="entry name" value="PhoU-like_sf"/>
</dbReference>
<feature type="transmembrane region" description="Helical" evidence="6">
    <location>
        <begin position="45"/>
        <end position="64"/>
    </location>
</feature>
<dbReference type="Proteomes" id="UP000006034">
    <property type="component" value="Unassembled WGS sequence"/>
</dbReference>
<reference evidence="8 9" key="1">
    <citation type="submission" date="2010-10" db="EMBL/GenBank/DDBJ databases">
        <authorList>
            <consortium name="The Broad Institute Genome Sequencing Platform"/>
            <person name="Ward D."/>
            <person name="Earl A."/>
            <person name="Feldgarden M."/>
            <person name="Young S.K."/>
            <person name="Gargeya S."/>
            <person name="Zeng Q."/>
            <person name="Alvarado L."/>
            <person name="Berlin A."/>
            <person name="Bochicchio J."/>
            <person name="Chapman S.B."/>
            <person name="Chen Z."/>
            <person name="Freedman E."/>
            <person name="Gellesch M."/>
            <person name="Goldberg J."/>
            <person name="Griggs A."/>
            <person name="Gujja S."/>
            <person name="Heilman E."/>
            <person name="Heiman D."/>
            <person name="Howarth C."/>
            <person name="Mehta T."/>
            <person name="Neiman D."/>
            <person name="Pearson M."/>
            <person name="Roberts A."/>
            <person name="Saif S."/>
            <person name="Shea T."/>
            <person name="Shenoy N."/>
            <person name="Sisk P."/>
            <person name="Stolte C."/>
            <person name="Sykes S."/>
            <person name="White J."/>
            <person name="Yandava C."/>
            <person name="Allen-Vercoe E."/>
            <person name="Sibley C."/>
            <person name="Ambrose C.E."/>
            <person name="Strauss J."/>
            <person name="Daigneault M."/>
            <person name="Haas B."/>
            <person name="Nusbaum C."/>
            <person name="Birren B."/>
        </authorList>
    </citation>
    <scope>NUCLEOTIDE SEQUENCE [LARGE SCALE GENOMIC DNA]</scope>
    <source>
        <strain evidence="8 9">3_1_6</strain>
    </source>
</reference>
<feature type="domain" description="PhoU" evidence="7">
    <location>
        <begin position="445"/>
        <end position="527"/>
    </location>
</feature>
<feature type="transmembrane region" description="Helical" evidence="6">
    <location>
        <begin position="205"/>
        <end position="226"/>
    </location>
</feature>
<keyword evidence="5 6" id="KW-0472">Membrane</keyword>
<keyword evidence="3 6" id="KW-0812">Transmembrane</keyword>
<feature type="domain" description="PhoU" evidence="7">
    <location>
        <begin position="341"/>
        <end position="423"/>
    </location>
</feature>
<feature type="transmembrane region" description="Helical" evidence="6">
    <location>
        <begin position="279"/>
        <end position="300"/>
    </location>
</feature>
<dbReference type="NCBIfam" id="NF037997">
    <property type="entry name" value="Na_Pi_symport"/>
    <property type="match status" value="1"/>
</dbReference>
<reference evidence="8 9" key="2">
    <citation type="submission" date="2013-04" db="EMBL/GenBank/DDBJ databases">
        <title>The Genome Sequence of Bilophila wadsworthia 3_1_6.</title>
        <authorList>
            <consortium name="The Broad Institute Genomics Platform"/>
            <person name="Earl A."/>
            <person name="Ward D."/>
            <person name="Feldgarden M."/>
            <person name="Gevers D."/>
            <person name="Sibley C."/>
            <person name="Strauss J."/>
            <person name="Allen-Vercoe E."/>
            <person name="Walker B."/>
            <person name="Young S."/>
            <person name="Zeng Q."/>
            <person name="Gargeya S."/>
            <person name="Fitzgerald M."/>
            <person name="Haas B."/>
            <person name="Abouelleil A."/>
            <person name="Allen A.W."/>
            <person name="Alvarado L."/>
            <person name="Arachchi H.M."/>
            <person name="Berlin A.M."/>
            <person name="Chapman S.B."/>
            <person name="Gainer-Dewar J."/>
            <person name="Goldberg J."/>
            <person name="Griggs A."/>
            <person name="Gujja S."/>
            <person name="Hansen M."/>
            <person name="Howarth C."/>
            <person name="Imamovic A."/>
            <person name="Ireland A."/>
            <person name="Larimer J."/>
            <person name="McCowan C."/>
            <person name="Murphy C."/>
            <person name="Pearson M."/>
            <person name="Poon T.W."/>
            <person name="Priest M."/>
            <person name="Roberts A."/>
            <person name="Saif S."/>
            <person name="Shea T."/>
            <person name="Sisk P."/>
            <person name="Sykes S."/>
            <person name="Wortman J."/>
            <person name="Nusbaum C."/>
            <person name="Birren B."/>
        </authorList>
    </citation>
    <scope>NUCLEOTIDE SEQUENCE [LARGE SCALE GENOMIC DNA]</scope>
    <source>
        <strain evidence="8 9">3_1_6</strain>
    </source>
</reference>
<evidence type="ECO:0000256" key="6">
    <source>
        <dbReference type="SAM" id="Phobius"/>
    </source>
</evidence>
<evidence type="ECO:0000259" key="7">
    <source>
        <dbReference type="Pfam" id="PF01895"/>
    </source>
</evidence>